<dbReference type="GO" id="GO:0004175">
    <property type="term" value="F:endopeptidase activity"/>
    <property type="evidence" value="ECO:0007669"/>
    <property type="project" value="TreeGrafter"/>
</dbReference>
<dbReference type="SMART" id="SM00245">
    <property type="entry name" value="TSPc"/>
    <property type="match status" value="1"/>
</dbReference>
<dbReference type="Pfam" id="PF17820">
    <property type="entry name" value="PDZ_6"/>
    <property type="match status" value="1"/>
</dbReference>
<name>A0A3N4GHY3_9LACT</name>
<reference evidence="9 10" key="1">
    <citation type="submission" date="2018-11" db="EMBL/GenBank/DDBJ databases">
        <title>Aerococcus sp. SJQ22, whole genome shotgun sequence.</title>
        <authorList>
            <person name="Sun L."/>
            <person name="Gao X."/>
            <person name="Chen W."/>
            <person name="Huang K."/>
        </authorList>
    </citation>
    <scope>NUCLEOTIDE SEQUENCE [LARGE SCALE GENOMIC DNA]</scope>
    <source>
        <strain evidence="9 10">SJQ22</strain>
    </source>
</reference>
<evidence type="ECO:0000256" key="3">
    <source>
        <dbReference type="ARBA" id="ARBA00022801"/>
    </source>
</evidence>
<dbReference type="InterPro" id="IPR041489">
    <property type="entry name" value="PDZ_6"/>
</dbReference>
<dbReference type="GO" id="GO:0008236">
    <property type="term" value="F:serine-type peptidase activity"/>
    <property type="evidence" value="ECO:0007669"/>
    <property type="project" value="UniProtKB-KW"/>
</dbReference>
<keyword evidence="7" id="KW-0812">Transmembrane</keyword>
<dbReference type="InterPro" id="IPR005151">
    <property type="entry name" value="Tail-specific_protease"/>
</dbReference>
<organism evidence="9 10">
    <name type="scientific">Aerococcus agrisoli</name>
    <dbReference type="NCBI Taxonomy" id="2487350"/>
    <lineage>
        <taxon>Bacteria</taxon>
        <taxon>Bacillati</taxon>
        <taxon>Bacillota</taxon>
        <taxon>Bacilli</taxon>
        <taxon>Lactobacillales</taxon>
        <taxon>Aerococcaceae</taxon>
        <taxon>Aerococcus</taxon>
    </lineage>
</organism>
<dbReference type="InterPro" id="IPR055210">
    <property type="entry name" value="CtpA/B_N"/>
</dbReference>
<dbReference type="Pfam" id="PF01471">
    <property type="entry name" value="PG_binding_1"/>
    <property type="match status" value="1"/>
</dbReference>
<dbReference type="OrthoDB" id="9812068at2"/>
<gene>
    <name evidence="9" type="ORF">EF384_02310</name>
</gene>
<feature type="region of interest" description="Disordered" evidence="6">
    <location>
        <begin position="1"/>
        <end position="27"/>
    </location>
</feature>
<comment type="caution">
    <text evidence="9">The sequence shown here is derived from an EMBL/GenBank/DDBJ whole genome shotgun (WGS) entry which is preliminary data.</text>
</comment>
<dbReference type="GO" id="GO:0030288">
    <property type="term" value="C:outer membrane-bounded periplasmic space"/>
    <property type="evidence" value="ECO:0007669"/>
    <property type="project" value="TreeGrafter"/>
</dbReference>
<dbReference type="RefSeq" id="WP_123779373.1">
    <property type="nucleotide sequence ID" value="NZ_RKMG01000004.1"/>
</dbReference>
<dbReference type="GO" id="GO:0007165">
    <property type="term" value="P:signal transduction"/>
    <property type="evidence" value="ECO:0007669"/>
    <property type="project" value="TreeGrafter"/>
</dbReference>
<evidence type="ECO:0000256" key="1">
    <source>
        <dbReference type="ARBA" id="ARBA00009179"/>
    </source>
</evidence>
<dbReference type="CDD" id="cd07560">
    <property type="entry name" value="Peptidase_S41_CPP"/>
    <property type="match status" value="1"/>
</dbReference>
<feature type="domain" description="PDZ" evidence="8">
    <location>
        <begin position="127"/>
        <end position="209"/>
    </location>
</feature>
<sequence>MQEDQNVTDKQTTLDENEVNQQNEPQKPKKRGVSWWVYLLSIILVFAITFTGTTYVTTGSLPGQSLITGSNTKLSTQEIQKIQAAFSTIMGDYVGDVDRETLVDGAITGMAEVLEDPYSQYLTDQSAQQLDETIDGSFEGIGAEIIEAENYIQIVSPIKGSPAEKAGLLANDIITAVDGESIQGYTAQEAVELIRGEAGTDVVLTIQRGEDTFDVTVTRDTVPIQTVYYNLVEDNPTIGYIQITSFSTPTYDELVAAVEDLRSQGAEKFVLDVRGNPGGLLTSALQIANMFLEDGDVIMQVEEKDSEPVVYTASDADYGDFQVTEDVVLLADQGSASASEILAAALQESAGVQVVGSQTFGKGTVQSIFDLDADAELKITIAKWLTPSGTWIHEKGVTPDVAVALPDYASLTLIDTSQTYKEGDSSDAIKNIESVLVALGYQTSDADTVFEADTTEAVIALQAANDLSQTGVIDAETATAMMVEMQALIAENDTQLDKAVEILE</sequence>
<evidence type="ECO:0000256" key="2">
    <source>
        <dbReference type="ARBA" id="ARBA00022670"/>
    </source>
</evidence>
<dbReference type="GO" id="GO:0006508">
    <property type="term" value="P:proteolysis"/>
    <property type="evidence" value="ECO:0007669"/>
    <property type="project" value="UniProtKB-KW"/>
</dbReference>
<feature type="transmembrane region" description="Helical" evidence="7">
    <location>
        <begin position="35"/>
        <end position="56"/>
    </location>
</feature>
<evidence type="ECO:0000256" key="5">
    <source>
        <dbReference type="RuleBase" id="RU004404"/>
    </source>
</evidence>
<dbReference type="NCBIfam" id="TIGR00225">
    <property type="entry name" value="prc"/>
    <property type="match status" value="1"/>
</dbReference>
<evidence type="ECO:0000313" key="9">
    <source>
        <dbReference type="EMBL" id="RPA62469.1"/>
    </source>
</evidence>
<feature type="compositionally biased region" description="Polar residues" evidence="6">
    <location>
        <begin position="1"/>
        <end position="11"/>
    </location>
</feature>
<keyword evidence="7" id="KW-0472">Membrane</keyword>
<dbReference type="InterPro" id="IPR001478">
    <property type="entry name" value="PDZ"/>
</dbReference>
<evidence type="ECO:0000259" key="8">
    <source>
        <dbReference type="PROSITE" id="PS50106"/>
    </source>
</evidence>
<dbReference type="InterPro" id="IPR002477">
    <property type="entry name" value="Peptidoglycan-bd-like"/>
</dbReference>
<keyword evidence="7" id="KW-1133">Transmembrane helix</keyword>
<dbReference type="Gene3D" id="2.30.42.10">
    <property type="match status" value="1"/>
</dbReference>
<keyword evidence="2 5" id="KW-0645">Protease</keyword>
<dbReference type="EMBL" id="RKMG01000004">
    <property type="protein sequence ID" value="RPA62469.1"/>
    <property type="molecule type" value="Genomic_DNA"/>
</dbReference>
<dbReference type="InterPro" id="IPR036365">
    <property type="entry name" value="PGBD-like_sf"/>
</dbReference>
<dbReference type="PROSITE" id="PS50106">
    <property type="entry name" value="PDZ"/>
    <property type="match status" value="1"/>
</dbReference>
<keyword evidence="10" id="KW-1185">Reference proteome</keyword>
<comment type="similarity">
    <text evidence="1 5">Belongs to the peptidase S41A family.</text>
</comment>
<evidence type="ECO:0000313" key="10">
    <source>
        <dbReference type="Proteomes" id="UP000273977"/>
    </source>
</evidence>
<dbReference type="SUPFAM" id="SSF50156">
    <property type="entry name" value="PDZ domain-like"/>
    <property type="match status" value="1"/>
</dbReference>
<evidence type="ECO:0000256" key="7">
    <source>
        <dbReference type="SAM" id="Phobius"/>
    </source>
</evidence>
<dbReference type="PANTHER" id="PTHR32060:SF30">
    <property type="entry name" value="CARBOXY-TERMINAL PROCESSING PROTEASE CTPA"/>
    <property type="match status" value="1"/>
</dbReference>
<dbReference type="Gene3D" id="1.10.101.10">
    <property type="entry name" value="PGBD-like superfamily/PGBD"/>
    <property type="match status" value="1"/>
</dbReference>
<keyword evidence="3 5" id="KW-0378">Hydrolase</keyword>
<evidence type="ECO:0000256" key="6">
    <source>
        <dbReference type="SAM" id="MobiDB-lite"/>
    </source>
</evidence>
<dbReference type="InterPro" id="IPR036366">
    <property type="entry name" value="PGBDSf"/>
</dbReference>
<keyword evidence="4 5" id="KW-0720">Serine protease</keyword>
<dbReference type="Gene3D" id="3.30.750.44">
    <property type="match status" value="1"/>
</dbReference>
<proteinExistence type="inferred from homology"/>
<accession>A0A3N4GHY3</accession>
<dbReference type="SMART" id="SM00228">
    <property type="entry name" value="PDZ"/>
    <property type="match status" value="1"/>
</dbReference>
<dbReference type="Gene3D" id="3.90.226.10">
    <property type="entry name" value="2-enoyl-CoA Hydratase, Chain A, domain 1"/>
    <property type="match status" value="1"/>
</dbReference>
<dbReference type="SUPFAM" id="SSF47090">
    <property type="entry name" value="PGBD-like"/>
    <property type="match status" value="1"/>
</dbReference>
<dbReference type="Proteomes" id="UP000273977">
    <property type="component" value="Unassembled WGS sequence"/>
</dbReference>
<dbReference type="InterPro" id="IPR029045">
    <property type="entry name" value="ClpP/crotonase-like_dom_sf"/>
</dbReference>
<dbReference type="InterPro" id="IPR004447">
    <property type="entry name" value="Peptidase_S41A"/>
</dbReference>
<dbReference type="FunFam" id="2.30.42.10:FF:000063">
    <property type="entry name" value="Peptidase, S41 family"/>
    <property type="match status" value="1"/>
</dbReference>
<dbReference type="Pfam" id="PF22694">
    <property type="entry name" value="CtpB_N-like"/>
    <property type="match status" value="1"/>
</dbReference>
<dbReference type="Pfam" id="PF03572">
    <property type="entry name" value="Peptidase_S41"/>
    <property type="match status" value="1"/>
</dbReference>
<dbReference type="InterPro" id="IPR036034">
    <property type="entry name" value="PDZ_sf"/>
</dbReference>
<dbReference type="SUPFAM" id="SSF52096">
    <property type="entry name" value="ClpP/crotonase"/>
    <property type="match status" value="1"/>
</dbReference>
<dbReference type="AlphaFoldDB" id="A0A3N4GHY3"/>
<protein>
    <submittedName>
        <fullName evidence="9">PDZ domain-containing protein</fullName>
    </submittedName>
</protein>
<evidence type="ECO:0000256" key="4">
    <source>
        <dbReference type="ARBA" id="ARBA00022825"/>
    </source>
</evidence>
<dbReference type="PANTHER" id="PTHR32060">
    <property type="entry name" value="TAIL-SPECIFIC PROTEASE"/>
    <property type="match status" value="1"/>
</dbReference>
<dbReference type="CDD" id="cd06782">
    <property type="entry name" value="cpPDZ_CPP-like"/>
    <property type="match status" value="1"/>
</dbReference>